<proteinExistence type="predicted"/>
<gene>
    <name evidence="1" type="ORF">MasN3_47790</name>
</gene>
<accession>A0ABN6TGC2</accession>
<name>A0ABN6TGC2_9BURK</name>
<evidence type="ECO:0000313" key="2">
    <source>
        <dbReference type="Proteomes" id="UP001163336"/>
    </source>
</evidence>
<dbReference type="Proteomes" id="UP001163336">
    <property type="component" value="Chromosome"/>
</dbReference>
<keyword evidence="2" id="KW-1185">Reference proteome</keyword>
<protein>
    <submittedName>
        <fullName evidence="1">Uncharacterized protein</fullName>
    </submittedName>
</protein>
<dbReference type="RefSeq" id="WP_281910879.1">
    <property type="nucleotide sequence ID" value="NZ_AP026966.1"/>
</dbReference>
<evidence type="ECO:0000313" key="1">
    <source>
        <dbReference type="EMBL" id="BDT61285.1"/>
    </source>
</evidence>
<reference evidence="1" key="1">
    <citation type="submission" date="2022-11" db="EMBL/GenBank/DDBJ databases">
        <title>Isolation and characterization of PLA-degrading bacterium Massilia sp. from Antarctic soil.</title>
        <authorList>
            <person name="Sato K."/>
            <person name="Gomez-Fuentes C."/>
            <person name="Ahmad S.A."/>
            <person name="Zulkharnain A."/>
        </authorList>
    </citation>
    <scope>NUCLEOTIDE SEQUENCE</scope>
    <source>
        <strain evidence="1">N-3</strain>
    </source>
</reference>
<organism evidence="1 2">
    <name type="scientific">Massilia varians</name>
    <dbReference type="NCBI Taxonomy" id="457921"/>
    <lineage>
        <taxon>Bacteria</taxon>
        <taxon>Pseudomonadati</taxon>
        <taxon>Pseudomonadota</taxon>
        <taxon>Betaproteobacteria</taxon>
        <taxon>Burkholderiales</taxon>
        <taxon>Oxalobacteraceae</taxon>
        <taxon>Telluria group</taxon>
        <taxon>Massilia</taxon>
    </lineage>
</organism>
<dbReference type="EMBL" id="AP026966">
    <property type="protein sequence ID" value="BDT61285.1"/>
    <property type="molecule type" value="Genomic_DNA"/>
</dbReference>
<sequence>MSIFVVLILAALAWAAFHGWQSPNSLRYRPCQGRAWRSTFPTASRKDIRDFLSVFVSSFAFRESERLHFRPDDEVLGIYREVNPTRWLPDAQEFETLAKALRERYGVKLDEIWHEGMTLGGLFQRVQQARGKTAAA</sequence>